<dbReference type="EMBL" id="HG992979">
    <property type="protein sequence ID" value="CAE7025651.1"/>
    <property type="molecule type" value="Genomic_DNA"/>
</dbReference>
<organism evidence="2 3">
    <name type="scientific">Pyrenophora teres f. teres</name>
    <dbReference type="NCBI Taxonomy" id="97479"/>
    <lineage>
        <taxon>Eukaryota</taxon>
        <taxon>Fungi</taxon>
        <taxon>Dikarya</taxon>
        <taxon>Ascomycota</taxon>
        <taxon>Pezizomycotina</taxon>
        <taxon>Dothideomycetes</taxon>
        <taxon>Pleosporomycetidae</taxon>
        <taxon>Pleosporales</taxon>
        <taxon>Pleosporineae</taxon>
        <taxon>Pleosporaceae</taxon>
        <taxon>Pyrenophora</taxon>
    </lineage>
</organism>
<evidence type="ECO:0000313" key="3">
    <source>
        <dbReference type="Proteomes" id="UP000472372"/>
    </source>
</evidence>
<dbReference type="InterPro" id="IPR058925">
    <property type="entry name" value="zf-C2H2_AcuF"/>
</dbReference>
<reference evidence="2" key="1">
    <citation type="submission" date="2021-02" db="EMBL/GenBank/DDBJ databases">
        <authorList>
            <person name="Syme A R."/>
            <person name="Syme A R."/>
            <person name="Moolhuijzen P."/>
        </authorList>
    </citation>
    <scope>NUCLEOTIDE SEQUENCE</scope>
    <source>
        <strain evidence="2">W1-1</strain>
    </source>
</reference>
<protein>
    <recommendedName>
        <fullName evidence="1">Oxidoreductase acuF-like C2H2 type zinc-finger domain-containing protein</fullName>
    </recommendedName>
</protein>
<gene>
    <name evidence="2" type="ORF">PTTW11_03947</name>
</gene>
<accession>A0A6S6VXS0</accession>
<name>A0A6S6VXS0_9PLEO</name>
<sequence>MATAPQGYDSDVAEATPYKAADSSFSPGNRTMITDSMKLHSHSLDNDRIKRWQETAVTCTEEQDTGIIARLCRAVLDSLAFFLPIFSVETINKRDTNVLRRCHATLKLWAEGHGVPTGNLDFILDQSKHLRCTTISILRSLCIVMSVGINRYQVRTTKKLELIKICEDNAEVCDQAKVLLSNFNESLNDSDSSDGDTSDDDAIESGINDVVEDVKTYTSCLLDLSAAFECPARDVDKEDGPTIVNVEERAAHDYHTQLLLAKFPSAQMELIDRLGETSWNRYQRMVRERELNANAQMQAELHTSQHKETKSLIADSEFQDSGLGTSLPSASSLSYAESIISFGTSMGGGKRIQVPPLSKEAKSGAKFECNACGQQITARTNRDWRLHLFRDLQPYTCFYANCSWSTTPFADRQLWSKHLELDHEFGSAWNALQCPLCLNTTEQGKSAILTHFARHMEDIALAALPRDVESDAESDISSECTPSKVERPPSPSTYRELCDEKYHCELFNDIANERETEGESDQKSCKFFEFTEDHWKYRGAGYYSEGSTHIFVNSENSSTPILTFWRGQNQVELLWRSLSNRYQPQKTARGSSWDMELGPDCIYSRKDRCITKRSFPQTSSTARKSPSLRARQNLRQGLWKIQILFGTDCRALSVGFSFMGNMLKGIYNATSRIITQ</sequence>
<proteinExistence type="predicted"/>
<evidence type="ECO:0000259" key="1">
    <source>
        <dbReference type="Pfam" id="PF26082"/>
    </source>
</evidence>
<dbReference type="PANTHER" id="PTHR35391:SF7">
    <property type="entry name" value="C2H2-TYPE DOMAIN-CONTAINING PROTEIN"/>
    <property type="match status" value="1"/>
</dbReference>
<dbReference type="PANTHER" id="PTHR35391">
    <property type="entry name" value="C2H2-TYPE DOMAIN-CONTAINING PROTEIN-RELATED"/>
    <property type="match status" value="1"/>
</dbReference>
<evidence type="ECO:0000313" key="2">
    <source>
        <dbReference type="EMBL" id="CAE7025651.1"/>
    </source>
</evidence>
<feature type="domain" description="Oxidoreductase acuF-like C2H2 type zinc-finger" evidence="1">
    <location>
        <begin position="364"/>
        <end position="392"/>
    </location>
</feature>
<dbReference type="Proteomes" id="UP000472372">
    <property type="component" value="Chromosome 3"/>
</dbReference>
<dbReference type="AlphaFoldDB" id="A0A6S6VXS0"/>
<dbReference type="Pfam" id="PF26082">
    <property type="entry name" value="zf-C2H2_AcuF"/>
    <property type="match status" value="1"/>
</dbReference>